<evidence type="ECO:0000313" key="13">
    <source>
        <dbReference type="EMBL" id="KAF5179140.1"/>
    </source>
</evidence>
<dbReference type="PROSITE" id="PS00107">
    <property type="entry name" value="PROTEIN_KINASE_ATP"/>
    <property type="match status" value="1"/>
</dbReference>
<feature type="domain" description="Protein kinase" evidence="12">
    <location>
        <begin position="64"/>
        <end position="149"/>
    </location>
</feature>
<dbReference type="GO" id="GO:0016020">
    <property type="term" value="C:membrane"/>
    <property type="evidence" value="ECO:0007669"/>
    <property type="project" value="UniProtKB-SubCell"/>
</dbReference>
<evidence type="ECO:0000256" key="9">
    <source>
        <dbReference type="ARBA" id="ARBA00023136"/>
    </source>
</evidence>
<feature type="binding site" evidence="11">
    <location>
        <position position="92"/>
    </location>
    <ligand>
        <name>ATP</name>
        <dbReference type="ChEBI" id="CHEBI:30616"/>
    </ligand>
</feature>
<evidence type="ECO:0000259" key="12">
    <source>
        <dbReference type="PROSITE" id="PS50011"/>
    </source>
</evidence>
<keyword evidence="5" id="KW-0732">Signal</keyword>
<feature type="non-terminal residue" evidence="13">
    <location>
        <position position="1"/>
    </location>
</feature>
<keyword evidence="7 11" id="KW-0067">ATP-binding</keyword>
<keyword evidence="8" id="KW-1133">Transmembrane helix</keyword>
<dbReference type="InterPro" id="IPR017441">
    <property type="entry name" value="Protein_kinase_ATP_BS"/>
</dbReference>
<keyword evidence="14" id="KW-1185">Reference proteome</keyword>
<dbReference type="FunFam" id="3.30.200.20:FF:000178">
    <property type="entry name" value="serine/threonine-protein kinase PBS1-like"/>
    <property type="match status" value="1"/>
</dbReference>
<keyword evidence="10" id="KW-0325">Glycoprotein</keyword>
<dbReference type="InterPro" id="IPR000719">
    <property type="entry name" value="Prot_kinase_dom"/>
</dbReference>
<keyword evidence="13" id="KW-0675">Receptor</keyword>
<dbReference type="PROSITE" id="PS50011">
    <property type="entry name" value="PROTEIN_KINASE_DOM"/>
    <property type="match status" value="1"/>
</dbReference>
<organism evidence="13 14">
    <name type="scientific">Thalictrum thalictroides</name>
    <name type="common">Rue-anemone</name>
    <name type="synonym">Anemone thalictroides</name>
    <dbReference type="NCBI Taxonomy" id="46969"/>
    <lineage>
        <taxon>Eukaryota</taxon>
        <taxon>Viridiplantae</taxon>
        <taxon>Streptophyta</taxon>
        <taxon>Embryophyta</taxon>
        <taxon>Tracheophyta</taxon>
        <taxon>Spermatophyta</taxon>
        <taxon>Magnoliopsida</taxon>
        <taxon>Ranunculales</taxon>
        <taxon>Ranunculaceae</taxon>
        <taxon>Thalictroideae</taxon>
        <taxon>Thalictrum</taxon>
    </lineage>
</organism>
<name>A0A7J6V4F8_THATH</name>
<evidence type="ECO:0000256" key="10">
    <source>
        <dbReference type="ARBA" id="ARBA00023180"/>
    </source>
</evidence>
<keyword evidence="6 11" id="KW-0547">Nucleotide-binding</keyword>
<evidence type="ECO:0000313" key="14">
    <source>
        <dbReference type="Proteomes" id="UP000554482"/>
    </source>
</evidence>
<keyword evidence="2" id="KW-0723">Serine/threonine-protein kinase</keyword>
<dbReference type="GO" id="GO:0005524">
    <property type="term" value="F:ATP binding"/>
    <property type="evidence" value="ECO:0007669"/>
    <property type="project" value="UniProtKB-UniRule"/>
</dbReference>
<evidence type="ECO:0000256" key="6">
    <source>
        <dbReference type="ARBA" id="ARBA00022741"/>
    </source>
</evidence>
<dbReference type="EMBL" id="JABWDY010039205">
    <property type="protein sequence ID" value="KAF5179140.1"/>
    <property type="molecule type" value="Genomic_DNA"/>
</dbReference>
<comment type="caution">
    <text evidence="13">The sequence shown here is derived from an EMBL/GenBank/DDBJ whole genome shotgun (WGS) entry which is preliminary data.</text>
</comment>
<gene>
    <name evidence="13" type="ORF">FRX31_031273</name>
</gene>
<keyword evidence="3" id="KW-0808">Transferase</keyword>
<dbReference type="Gene3D" id="3.30.200.20">
    <property type="entry name" value="Phosphorylase Kinase, domain 1"/>
    <property type="match status" value="1"/>
</dbReference>
<dbReference type="InterPro" id="IPR011009">
    <property type="entry name" value="Kinase-like_dom_sf"/>
</dbReference>
<evidence type="ECO:0000256" key="5">
    <source>
        <dbReference type="ARBA" id="ARBA00022729"/>
    </source>
</evidence>
<dbReference type="Pfam" id="PF07714">
    <property type="entry name" value="PK_Tyr_Ser-Thr"/>
    <property type="match status" value="1"/>
</dbReference>
<dbReference type="AlphaFoldDB" id="A0A7J6V4F8"/>
<sequence length="149" mass="16696">LVVGIGGVLATALVFCCKRFIKGNSILFWKRKKKVHRVMEEFLRNYGSLAPTRYNFSDIKKITHSIKHKIGQGGYGSVYKGKLLDGRLVAVKLLDKAKGDGEEFVNEIASISRTSHVNIVSLVGFCFDGSKRALIYEFMVNGSLEKFIY</sequence>
<dbReference type="SUPFAM" id="SSF56112">
    <property type="entry name" value="Protein kinase-like (PK-like)"/>
    <property type="match status" value="1"/>
</dbReference>
<reference evidence="13 14" key="1">
    <citation type="submission" date="2020-06" db="EMBL/GenBank/DDBJ databases">
        <title>Transcriptomic and genomic resources for Thalictrum thalictroides and T. hernandezii: Facilitating candidate gene discovery in an emerging model plant lineage.</title>
        <authorList>
            <person name="Arias T."/>
            <person name="Riano-Pachon D.M."/>
            <person name="Di Stilio V.S."/>
        </authorList>
    </citation>
    <scope>NUCLEOTIDE SEQUENCE [LARGE SCALE GENOMIC DNA]</scope>
    <source>
        <strain evidence="14">cv. WT478/WT964</strain>
        <tissue evidence="13">Leaves</tissue>
    </source>
</reference>
<evidence type="ECO:0000256" key="4">
    <source>
        <dbReference type="ARBA" id="ARBA00022692"/>
    </source>
</evidence>
<dbReference type="InterPro" id="IPR045874">
    <property type="entry name" value="LRK10/LRL21-25-like"/>
</dbReference>
<protein>
    <submittedName>
        <fullName evidence="13">Pr5-like receptor kinase</fullName>
    </submittedName>
</protein>
<evidence type="ECO:0000256" key="8">
    <source>
        <dbReference type="ARBA" id="ARBA00022989"/>
    </source>
</evidence>
<keyword evidence="9" id="KW-0472">Membrane</keyword>
<evidence type="ECO:0000256" key="3">
    <source>
        <dbReference type="ARBA" id="ARBA00022679"/>
    </source>
</evidence>
<evidence type="ECO:0000256" key="1">
    <source>
        <dbReference type="ARBA" id="ARBA00004479"/>
    </source>
</evidence>
<keyword evidence="13" id="KW-0418">Kinase</keyword>
<dbReference type="InterPro" id="IPR001245">
    <property type="entry name" value="Ser-Thr/Tyr_kinase_cat_dom"/>
</dbReference>
<evidence type="ECO:0000256" key="11">
    <source>
        <dbReference type="PROSITE-ProRule" id="PRU10141"/>
    </source>
</evidence>
<proteinExistence type="predicted"/>
<evidence type="ECO:0000256" key="2">
    <source>
        <dbReference type="ARBA" id="ARBA00022527"/>
    </source>
</evidence>
<keyword evidence="4" id="KW-0812">Transmembrane</keyword>
<dbReference type="PANTHER" id="PTHR27009">
    <property type="entry name" value="RUST RESISTANCE KINASE LR10-RELATED"/>
    <property type="match status" value="1"/>
</dbReference>
<comment type="subcellular location">
    <subcellularLocation>
        <location evidence="1">Membrane</location>
        <topology evidence="1">Single-pass type I membrane protein</topology>
    </subcellularLocation>
</comment>
<dbReference type="GO" id="GO:0004674">
    <property type="term" value="F:protein serine/threonine kinase activity"/>
    <property type="evidence" value="ECO:0007669"/>
    <property type="project" value="UniProtKB-KW"/>
</dbReference>
<dbReference type="OrthoDB" id="544400at2759"/>
<accession>A0A7J6V4F8</accession>
<dbReference type="Proteomes" id="UP000554482">
    <property type="component" value="Unassembled WGS sequence"/>
</dbReference>
<feature type="non-terminal residue" evidence="13">
    <location>
        <position position="149"/>
    </location>
</feature>
<evidence type="ECO:0000256" key="7">
    <source>
        <dbReference type="ARBA" id="ARBA00022840"/>
    </source>
</evidence>